<dbReference type="InterPro" id="IPR032675">
    <property type="entry name" value="LRR_dom_sf"/>
</dbReference>
<evidence type="ECO:0008006" key="4">
    <source>
        <dbReference type="Google" id="ProtNLM"/>
    </source>
</evidence>
<organism evidence="2 3">
    <name type="scientific">Ganoderma sinense ZZ0214-1</name>
    <dbReference type="NCBI Taxonomy" id="1077348"/>
    <lineage>
        <taxon>Eukaryota</taxon>
        <taxon>Fungi</taxon>
        <taxon>Dikarya</taxon>
        <taxon>Basidiomycota</taxon>
        <taxon>Agaricomycotina</taxon>
        <taxon>Agaricomycetes</taxon>
        <taxon>Polyporales</taxon>
        <taxon>Polyporaceae</taxon>
        <taxon>Ganoderma</taxon>
    </lineage>
</organism>
<protein>
    <recommendedName>
        <fullName evidence="4">F-box domain-containing protein</fullName>
    </recommendedName>
</protein>
<dbReference type="AlphaFoldDB" id="A0A2G8S121"/>
<feature type="compositionally biased region" description="Polar residues" evidence="1">
    <location>
        <begin position="528"/>
        <end position="544"/>
    </location>
</feature>
<comment type="caution">
    <text evidence="2">The sequence shown here is derived from an EMBL/GenBank/DDBJ whole genome shotgun (WGS) entry which is preliminary data.</text>
</comment>
<dbReference type="OrthoDB" id="2750109at2759"/>
<dbReference type="SUPFAM" id="SSF52047">
    <property type="entry name" value="RNI-like"/>
    <property type="match status" value="1"/>
</dbReference>
<sequence length="556" mass="61745">MLKLLPREVLYDVCNALSSPPSSTLSPRPEDRLRRKTLASLARTCRLLHEPAVSALWSTVYNIHILIGTLPEDLWLENAVEDSRGLQPPFSRPPVPSDFARLKYYAQRIKHITYVEFDATTQGITALSEVVRGFQDLTSFHVTGIPLDFEAILHLAKLQNLKTLDICLSISVTEDNYRSMSSSSAGRTLFPNLRILYLENRFLFACTLLPRTVSSPVLDTVNIRTSPVFGFYCSSEDVAELCAELSRHPSLTSITVTVHTMLTGAPLDRKTFGPLLQLSNLDTLDLDLAHELDIDNWFLMAMAMAWPKLRRLEFCVEHPHWDIDAYTPSTSLLGLAPFAVLCPNLCILGMPVNPDTSPARIPPRLLEQRPGRGAPQLGSRVYHLNVGLSVVRDPVPVAAFLSDVFPNLIEVFTAWTDEMEGDMDEGMDGDIGTPAEIRERWDEVVLLVGVFRRVRNQERRWRAAHGKGQPVSGPGTALPRSPHMPWRLDAAGGRTPIVQSTSLKQPHGVISLVPMASKVRCESAPIQPDSSSKSACSWTPQPVVNPQGYDLRLADP</sequence>
<keyword evidence="3" id="KW-1185">Reference proteome</keyword>
<dbReference type="Gene3D" id="3.80.10.10">
    <property type="entry name" value="Ribonuclease Inhibitor"/>
    <property type="match status" value="1"/>
</dbReference>
<evidence type="ECO:0000256" key="1">
    <source>
        <dbReference type="SAM" id="MobiDB-lite"/>
    </source>
</evidence>
<evidence type="ECO:0000313" key="2">
    <source>
        <dbReference type="EMBL" id="PIL27470.1"/>
    </source>
</evidence>
<evidence type="ECO:0000313" key="3">
    <source>
        <dbReference type="Proteomes" id="UP000230002"/>
    </source>
</evidence>
<dbReference type="EMBL" id="AYKW01000034">
    <property type="protein sequence ID" value="PIL27470.1"/>
    <property type="molecule type" value="Genomic_DNA"/>
</dbReference>
<dbReference type="Proteomes" id="UP000230002">
    <property type="component" value="Unassembled WGS sequence"/>
</dbReference>
<feature type="region of interest" description="Disordered" evidence="1">
    <location>
        <begin position="523"/>
        <end position="556"/>
    </location>
</feature>
<accession>A0A2G8S121</accession>
<dbReference type="STRING" id="1077348.A0A2G8S121"/>
<gene>
    <name evidence="2" type="ORF">GSI_10619</name>
</gene>
<proteinExistence type="predicted"/>
<reference evidence="2 3" key="1">
    <citation type="journal article" date="2015" name="Sci. Rep.">
        <title>Chromosome-level genome map provides insights into diverse defense mechanisms in the medicinal fungus Ganoderma sinense.</title>
        <authorList>
            <person name="Zhu Y."/>
            <person name="Xu J."/>
            <person name="Sun C."/>
            <person name="Zhou S."/>
            <person name="Xu H."/>
            <person name="Nelson D.R."/>
            <person name="Qian J."/>
            <person name="Song J."/>
            <person name="Luo H."/>
            <person name="Xiang L."/>
            <person name="Li Y."/>
            <person name="Xu Z."/>
            <person name="Ji A."/>
            <person name="Wang L."/>
            <person name="Lu S."/>
            <person name="Hayward A."/>
            <person name="Sun W."/>
            <person name="Li X."/>
            <person name="Schwartz D.C."/>
            <person name="Wang Y."/>
            <person name="Chen S."/>
        </authorList>
    </citation>
    <scope>NUCLEOTIDE SEQUENCE [LARGE SCALE GENOMIC DNA]</scope>
    <source>
        <strain evidence="2 3">ZZ0214-1</strain>
    </source>
</reference>
<name>A0A2G8S121_9APHY</name>